<dbReference type="EMBL" id="KB932883">
    <property type="protein sequence ID" value="EOO02967.1"/>
    <property type="molecule type" value="Genomic_DNA"/>
</dbReference>
<comment type="subunit">
    <text evidence="3">Homodimer.</text>
</comment>
<dbReference type="AlphaFoldDB" id="R8BUB3"/>
<dbReference type="OrthoDB" id="420264at2759"/>
<keyword evidence="5" id="KW-1185">Reference proteome</keyword>
<dbReference type="HAMAP" id="MF_03014">
    <property type="entry name" value="KFase"/>
    <property type="match status" value="1"/>
</dbReference>
<dbReference type="HOGENOM" id="CLU_016852_0_0_1"/>
<organism evidence="4 5">
    <name type="scientific">Phaeoacremonium minimum (strain UCR-PA7)</name>
    <name type="common">Esca disease fungus</name>
    <name type="synonym">Togninia minima</name>
    <dbReference type="NCBI Taxonomy" id="1286976"/>
    <lineage>
        <taxon>Eukaryota</taxon>
        <taxon>Fungi</taxon>
        <taxon>Dikarya</taxon>
        <taxon>Ascomycota</taxon>
        <taxon>Pezizomycotina</taxon>
        <taxon>Sordariomycetes</taxon>
        <taxon>Sordariomycetidae</taxon>
        <taxon>Togniniales</taxon>
        <taxon>Togniniaceae</taxon>
        <taxon>Phaeoacremonium</taxon>
    </lineage>
</organism>
<dbReference type="InterPro" id="IPR029058">
    <property type="entry name" value="AB_hydrolase_fold"/>
</dbReference>
<evidence type="ECO:0000256" key="2">
    <source>
        <dbReference type="ARBA" id="ARBA00023079"/>
    </source>
</evidence>
<dbReference type="KEGG" id="tmn:UCRPA7_1550"/>
<name>R8BUB3_PHAM7</name>
<dbReference type="GeneID" id="19321710"/>
<evidence type="ECO:0000256" key="3">
    <source>
        <dbReference type="HAMAP-Rule" id="MF_03014"/>
    </source>
</evidence>
<dbReference type="GO" id="GO:0034354">
    <property type="term" value="P:'de novo' NAD+ biosynthetic process from L-tryptophan"/>
    <property type="evidence" value="ECO:0007669"/>
    <property type="project" value="UniProtKB-UniRule"/>
</dbReference>
<keyword evidence="1 3" id="KW-0378">Hydrolase</keyword>
<dbReference type="InterPro" id="IPR027519">
    <property type="entry name" value="KFase_ver/fungi-typ"/>
</dbReference>
<feature type="active site" description="Nucleophile" evidence="3">
    <location>
        <position position="146"/>
    </location>
</feature>
<feature type="active site" evidence="3">
    <location>
        <position position="286"/>
    </location>
</feature>
<comment type="pathway">
    <text evidence="3">Amino-acid degradation; L-tryptophan degradation via kynurenine pathway; L-kynurenine from L-tryptophan: step 2/2.</text>
</comment>
<dbReference type="Proteomes" id="UP000014074">
    <property type="component" value="Unassembled WGS sequence"/>
</dbReference>
<comment type="similarity">
    <text evidence="3">Belongs to the kynurenine formamidase family.</text>
</comment>
<dbReference type="SUPFAM" id="SSF53474">
    <property type="entry name" value="alpha/beta-Hydrolases"/>
    <property type="match status" value="1"/>
</dbReference>
<dbReference type="PANTHER" id="PTHR48081">
    <property type="entry name" value="AB HYDROLASE SUPERFAMILY PROTEIN C4A8.06C"/>
    <property type="match status" value="1"/>
</dbReference>
<comment type="catalytic activity">
    <reaction evidence="3">
        <text>N-formyl-L-kynurenine + H2O = L-kynurenine + formate + H(+)</text>
        <dbReference type="Rhea" id="RHEA:13009"/>
        <dbReference type="ChEBI" id="CHEBI:15377"/>
        <dbReference type="ChEBI" id="CHEBI:15378"/>
        <dbReference type="ChEBI" id="CHEBI:15740"/>
        <dbReference type="ChEBI" id="CHEBI:57959"/>
        <dbReference type="ChEBI" id="CHEBI:58629"/>
        <dbReference type="EC" id="3.5.1.9"/>
    </reaction>
</comment>
<evidence type="ECO:0000313" key="5">
    <source>
        <dbReference type="Proteomes" id="UP000014074"/>
    </source>
</evidence>
<protein>
    <recommendedName>
        <fullName evidence="3">Kynurenine formamidase</fullName>
        <shortName evidence="3">KFA</shortName>
        <shortName evidence="3">KFase</shortName>
        <ecNumber evidence="3">3.5.1.9</ecNumber>
    </recommendedName>
    <alternativeName>
        <fullName evidence="3">Arylformamidase</fullName>
    </alternativeName>
    <alternativeName>
        <fullName evidence="3">N-formylkynurenine formamidase</fullName>
        <shortName evidence="3">FKF</shortName>
    </alternativeName>
</protein>
<dbReference type="ESTHER" id="togmi-r8bub3">
    <property type="family name" value="Kynurenine-formamidase"/>
</dbReference>
<dbReference type="GO" id="GO:0019441">
    <property type="term" value="P:L-tryptophan catabolic process to kynurenine"/>
    <property type="evidence" value="ECO:0007669"/>
    <property type="project" value="UniProtKB-UniRule"/>
</dbReference>
<dbReference type="eggNOG" id="ENOG502SAGV">
    <property type="taxonomic scope" value="Eukaryota"/>
</dbReference>
<dbReference type="Gene3D" id="3.40.50.1820">
    <property type="entry name" value="alpha/beta hydrolase"/>
    <property type="match status" value="1"/>
</dbReference>
<dbReference type="PANTHER" id="PTHR48081:SF33">
    <property type="entry name" value="KYNURENINE FORMAMIDASE"/>
    <property type="match status" value="1"/>
</dbReference>
<comment type="domain">
    <text evidence="3">The main chain amide nitrogen atoms of the second glycine and its adjacent residue in the HGGXW motif define the oxyanion hole, and stabilize the oxyanion that forms during the nucleophilic attack by the catalytic serine during substrate cleavage.</text>
</comment>
<evidence type="ECO:0000313" key="4">
    <source>
        <dbReference type="EMBL" id="EOO02967.1"/>
    </source>
</evidence>
<evidence type="ECO:0000256" key="1">
    <source>
        <dbReference type="ARBA" id="ARBA00022801"/>
    </source>
</evidence>
<dbReference type="UniPathway" id="UPA00333">
    <property type="reaction ID" value="UER00454"/>
</dbReference>
<proteinExistence type="inferred from homology"/>
<comment type="function">
    <text evidence="3">Catalyzes the hydrolysis of N-formyl-L-kynurenine to L-kynurenine, the second step in the kynurenine pathway of tryptophan degradation. Kynurenine may be further oxidized to nicotinic acid, NAD(H) and NADP(H). Required for elimination of toxic metabolites.</text>
</comment>
<feature type="active site" evidence="3">
    <location>
        <position position="253"/>
    </location>
</feature>
<dbReference type="EC" id="3.5.1.9" evidence="3"/>
<sequence length="314" mass="34513">MAESLKRIEYYHGSENTLQNLVVWEFPESTAQSNSSQQTKYWLVYIHGGAWRDPRTDLEGAIPGINKLLGKEDSPLPDPQARIAGFAAINYRLSPHPNRTQDEASVPGFAKRNAKHPDHIRDVWAALSLLQNKFAFGSNYILYGHSAGATLAYQVLMGSAALKVDGKDVPGGIAELPADVALPVAVVGFEGIYDMVALNQRMGDAYRSLFAGPFGDDDERWTEASPAAFTGSYSDNWGGPSGKLAVVAHSPRDELIDMPEADLMEKRLRQEEGLCVLAYRDLDGLHDEIVEDGKYIARVLFQTLQELDKVSSTS</sequence>
<dbReference type="InterPro" id="IPR050300">
    <property type="entry name" value="GDXG_lipolytic_enzyme"/>
</dbReference>
<dbReference type="GO" id="GO:0004061">
    <property type="term" value="F:arylformamidase activity"/>
    <property type="evidence" value="ECO:0007669"/>
    <property type="project" value="UniProtKB-UniRule"/>
</dbReference>
<accession>R8BUB3</accession>
<dbReference type="RefSeq" id="XP_007912321.1">
    <property type="nucleotide sequence ID" value="XM_007914130.1"/>
</dbReference>
<keyword evidence="2 3" id="KW-0823">Tryptophan catabolism</keyword>
<gene>
    <name evidence="4" type="ORF">UCRPA7_1550</name>
</gene>
<reference evidence="5" key="1">
    <citation type="journal article" date="2013" name="Genome Announc.">
        <title>Draft genome sequence of the ascomycete Phaeoacremonium aleophilum strain UCR-PA7, a causal agent of the esca disease complex in grapevines.</title>
        <authorList>
            <person name="Blanco-Ulate B."/>
            <person name="Rolshausen P."/>
            <person name="Cantu D."/>
        </authorList>
    </citation>
    <scope>NUCLEOTIDE SEQUENCE [LARGE SCALE GENOMIC DNA]</scope>
    <source>
        <strain evidence="5">UCR-PA7</strain>
    </source>
</reference>
<feature type="short sequence motif" description="HGGXW" evidence="3">
    <location>
        <begin position="47"/>
        <end position="51"/>
    </location>
</feature>